<reference evidence="4" key="1">
    <citation type="submission" date="2020-05" db="EMBL/GenBank/DDBJ databases">
        <title>Mycena genomes resolve the evolution of fungal bioluminescence.</title>
        <authorList>
            <person name="Tsai I.J."/>
        </authorList>
    </citation>
    <scope>NUCLEOTIDE SEQUENCE</scope>
    <source>
        <strain evidence="4">CCC161011</strain>
    </source>
</reference>
<feature type="compositionally biased region" description="Low complexity" evidence="2">
    <location>
        <begin position="128"/>
        <end position="140"/>
    </location>
</feature>
<dbReference type="AlphaFoldDB" id="A0A8H6WUM2"/>
<gene>
    <name evidence="4" type="ORF">MVEN_02520300</name>
</gene>
<evidence type="ECO:0000256" key="2">
    <source>
        <dbReference type="SAM" id="MobiDB-lite"/>
    </source>
</evidence>
<keyword evidence="1" id="KW-0677">Repeat</keyword>
<dbReference type="Gene3D" id="3.40.50.300">
    <property type="entry name" value="P-loop containing nucleotide triphosphate hydrolases"/>
    <property type="match status" value="1"/>
</dbReference>
<evidence type="ECO:0000259" key="3">
    <source>
        <dbReference type="Pfam" id="PF24883"/>
    </source>
</evidence>
<dbReference type="InterPro" id="IPR056884">
    <property type="entry name" value="NPHP3-like_N"/>
</dbReference>
<dbReference type="InterPro" id="IPR027417">
    <property type="entry name" value="P-loop_NTPase"/>
</dbReference>
<evidence type="ECO:0000313" key="4">
    <source>
        <dbReference type="EMBL" id="KAF7328906.1"/>
    </source>
</evidence>
<proteinExistence type="predicted"/>
<sequence>MFQGNGHQIHNSTFYNVGGDVNLETHHYLTPQHHWHGPYAPTHQLQSGILGIQGDLTVESHQRLTNQEAFQPPPGSTFGFRQTRGSRDSEWTPVVRNPHNMKARSAPYAIAGRQRSSVNTNGAHTGKSSLSSFNSVSRSSGEWHGAIPRPEYGLIDSPSHRDLPPSVHGGSFFTANNVTVNHNQRNGEGGIKILHRAVALEALYDSADSFPQPRCHPETRTEMLDTLYKWAVQHDSARPVRWLHGPAGAGKSAIMQTLCLKLQAAGRLGGAFFFKRSHTTRGNAKVLFATLAYQLALNNRKSNPTIWHAISQSAEDDPSVVGRSMDAQLCQLIVEPCHSFIGCPPIILLIDGLDECQDEDAQREIIRSIGSVAAIHRHLRFLIASRPEAHIREVFEDRSLNGIRDSINVQQSFEDIRTYFRDEFARIHREHATMVNVSVPWPPSEILEDLVDKSSGFFVYASTVIKFIDDKYHRPTERLAAVRNLSPSESHTPFEALDQLYIQILSGVPTRFRSILGDILQCALVFKFDLTAVQYDRLLGLERGDVELILRGLHSVLTHSRSGTIHVHHASFLDFLQDQRRSSSFHFNMDNRMNVARAVLKALSDDNHWLENPDDPLAWCLGADHVIQCITLIPPSAELVPLIQGLNPDFLWGKDVPYGFENQIQKVLAWLNQVQPVPKDLIRRWEDYNFMFLWDTSHDPVYCKFMKQEHIGRVLSLSPQMLRVLQTKMSRFLLVSVADCRRFLARFPGFARIFQARWLLYSHLYQPYMQRRHQPNLPSLYRLRLIFDVSWDDITAALSAVRLMVGGGSHKRVVAGTIAILAILLELYPTNIPNLISDLGCRMLRLIHRRIGAVESAQCPQNYFTTYGHYEWGTLISPEDCYNVLRWLEALPDPPLELIGRWERYFTTSQGLSGYTLEADEDRFERRWLRKSEWMMLWSTRDYSTFNEGILVIQHWERLVEEISRE</sequence>
<evidence type="ECO:0000313" key="5">
    <source>
        <dbReference type="Proteomes" id="UP000620124"/>
    </source>
</evidence>
<comment type="caution">
    <text evidence="4">The sequence shown here is derived from an EMBL/GenBank/DDBJ whole genome shotgun (WGS) entry which is preliminary data.</text>
</comment>
<dbReference type="Proteomes" id="UP000620124">
    <property type="component" value="Unassembled WGS sequence"/>
</dbReference>
<accession>A0A8H6WUM2</accession>
<dbReference type="EMBL" id="JACAZI010000034">
    <property type="protein sequence ID" value="KAF7328906.1"/>
    <property type="molecule type" value="Genomic_DNA"/>
</dbReference>
<dbReference type="Pfam" id="PF24883">
    <property type="entry name" value="NPHP3_N"/>
    <property type="match status" value="1"/>
</dbReference>
<feature type="compositionally biased region" description="Polar residues" evidence="2">
    <location>
        <begin position="114"/>
        <end position="127"/>
    </location>
</feature>
<dbReference type="PANTHER" id="PTHR10039:SF17">
    <property type="entry name" value="FUNGAL STAND N-TERMINAL GOODBYE DOMAIN-CONTAINING PROTEIN-RELATED"/>
    <property type="match status" value="1"/>
</dbReference>
<feature type="region of interest" description="Disordered" evidence="2">
    <location>
        <begin position="66"/>
        <end position="144"/>
    </location>
</feature>
<dbReference type="PANTHER" id="PTHR10039">
    <property type="entry name" value="AMELOGENIN"/>
    <property type="match status" value="1"/>
</dbReference>
<dbReference type="SUPFAM" id="SSF52540">
    <property type="entry name" value="P-loop containing nucleoside triphosphate hydrolases"/>
    <property type="match status" value="1"/>
</dbReference>
<evidence type="ECO:0000256" key="1">
    <source>
        <dbReference type="ARBA" id="ARBA00022737"/>
    </source>
</evidence>
<organism evidence="4 5">
    <name type="scientific">Mycena venus</name>
    <dbReference type="NCBI Taxonomy" id="2733690"/>
    <lineage>
        <taxon>Eukaryota</taxon>
        <taxon>Fungi</taxon>
        <taxon>Dikarya</taxon>
        <taxon>Basidiomycota</taxon>
        <taxon>Agaricomycotina</taxon>
        <taxon>Agaricomycetes</taxon>
        <taxon>Agaricomycetidae</taxon>
        <taxon>Agaricales</taxon>
        <taxon>Marasmiineae</taxon>
        <taxon>Mycenaceae</taxon>
        <taxon>Mycena</taxon>
    </lineage>
</organism>
<feature type="domain" description="Nephrocystin 3-like N-terminal" evidence="3">
    <location>
        <begin position="228"/>
        <end position="386"/>
    </location>
</feature>
<name>A0A8H6WUM2_9AGAR</name>
<keyword evidence="5" id="KW-1185">Reference proteome</keyword>
<protein>
    <submittedName>
        <fullName evidence="4">NACHT domain-containing protein</fullName>
    </submittedName>
</protein>
<dbReference type="OrthoDB" id="4760524at2759"/>